<dbReference type="InterPro" id="IPR052582">
    <property type="entry name" value="tRNA-DUS-like"/>
</dbReference>
<dbReference type="CDD" id="cd02801">
    <property type="entry name" value="DUS_like_FMN"/>
    <property type="match status" value="1"/>
</dbReference>
<comment type="similarity">
    <text evidence="3">Belongs to the PNO1 family.</text>
</comment>
<dbReference type="CDD" id="cd22391">
    <property type="entry name" value="KH-I_PNO1_rpt1"/>
    <property type="match status" value="1"/>
</dbReference>
<keyword evidence="8" id="KW-0819">tRNA processing</keyword>
<feature type="domain" description="K Homology" evidence="12">
    <location>
        <begin position="694"/>
        <end position="759"/>
    </location>
</feature>
<proteinExistence type="inferred from homology"/>
<evidence type="ECO:0000313" key="15">
    <source>
        <dbReference type="Proteomes" id="UP001158576"/>
    </source>
</evidence>
<evidence type="ECO:0000256" key="3">
    <source>
        <dbReference type="ARBA" id="ARBA00007515"/>
    </source>
</evidence>
<feature type="domain" description="Enoyl reductase (ER)" evidence="13">
    <location>
        <begin position="114"/>
        <end position="523"/>
    </location>
</feature>
<accession>A0ABN7RRJ4</accession>
<dbReference type="InterPro" id="IPR013785">
    <property type="entry name" value="Aldolase_TIM"/>
</dbReference>
<dbReference type="InterPro" id="IPR035587">
    <property type="entry name" value="DUS-like_FMN-bd"/>
</dbReference>
<evidence type="ECO:0000256" key="5">
    <source>
        <dbReference type="ARBA" id="ARBA00020459"/>
    </source>
</evidence>
<keyword evidence="15" id="KW-1185">Reference proteome</keyword>
<dbReference type="PANTHER" id="PTHR45936:SF1">
    <property type="entry name" value="TRNA-DIHYDROURIDINE(20) SYNTHASE [NAD(P)+]-LIKE"/>
    <property type="match status" value="1"/>
</dbReference>
<comment type="cofactor">
    <cofactor evidence="1">
        <name>FMN</name>
        <dbReference type="ChEBI" id="CHEBI:58210"/>
    </cofactor>
</comment>
<dbReference type="Pfam" id="PF13602">
    <property type="entry name" value="ADH_zinc_N_2"/>
    <property type="match status" value="1"/>
</dbReference>
<dbReference type="Gene3D" id="3.30.1370.10">
    <property type="entry name" value="K Homology domain, type 1"/>
    <property type="match status" value="1"/>
</dbReference>
<dbReference type="PROSITE" id="PS01136">
    <property type="entry name" value="UPF0034"/>
    <property type="match status" value="1"/>
</dbReference>
<protein>
    <recommendedName>
        <fullName evidence="4">RNA-binding protein PNO1</fullName>
    </recommendedName>
    <alternativeName>
        <fullName evidence="5">RNA-binding protein pno1</fullName>
    </alternativeName>
</protein>
<dbReference type="Pfam" id="PF01207">
    <property type="entry name" value="Dus"/>
    <property type="match status" value="1"/>
</dbReference>
<dbReference type="InterPro" id="IPR020843">
    <property type="entry name" value="ER"/>
</dbReference>
<evidence type="ECO:0000256" key="10">
    <source>
        <dbReference type="ARBA" id="ARBA00023242"/>
    </source>
</evidence>
<dbReference type="InterPro" id="IPR011032">
    <property type="entry name" value="GroES-like_sf"/>
</dbReference>
<evidence type="ECO:0000256" key="9">
    <source>
        <dbReference type="ARBA" id="ARBA00023002"/>
    </source>
</evidence>
<reference evidence="14 15" key="1">
    <citation type="submission" date="2021-04" db="EMBL/GenBank/DDBJ databases">
        <authorList>
            <person name="Bliznina A."/>
        </authorList>
    </citation>
    <scope>NUCLEOTIDE SEQUENCE [LARGE SCALE GENOMIC DNA]</scope>
</reference>
<dbReference type="InterPro" id="IPR004087">
    <property type="entry name" value="KH_dom"/>
</dbReference>
<name>A0ABN7RRJ4_OIKDI</name>
<dbReference type="Gene3D" id="3.40.50.720">
    <property type="entry name" value="NAD(P)-binding Rossmann-like Domain"/>
    <property type="match status" value="1"/>
</dbReference>
<dbReference type="SUPFAM" id="SSF51735">
    <property type="entry name" value="NAD(P)-binding Rossmann-fold domains"/>
    <property type="match status" value="1"/>
</dbReference>
<dbReference type="SUPFAM" id="SSF54791">
    <property type="entry name" value="Eukaryotic type KH-domain (KH-domain type I)"/>
    <property type="match status" value="1"/>
</dbReference>
<dbReference type="InterPro" id="IPR055212">
    <property type="entry name" value="KH-I_PNO1_first"/>
</dbReference>
<feature type="region of interest" description="Disordered" evidence="11">
    <location>
        <begin position="552"/>
        <end position="578"/>
    </location>
</feature>
<sequence>MLRLSRNLSLSFRFARVSTDTDGNLDELNEQYKKFTGAQSFSSKISPSKKAKEYRQQKKEFEKFYFKKTSKDFLMHQAAHKFHDFTYEHSASWLIKNYGLPGDVIEMGVIRTPRGLEKTRTGWSDPMMPIRANAKVNTQKLQIRVLAAALNVEDLHVARGWCAFHNHFRADPIAFASKIIRRWSQGRPDDAIVTTNANMSANATEFPIVLGREFCGEVLDCASDMMYEFPPGSKVVGYLKPWQSGALSECIVAKAYHCGPLPSNLSPIEGAGVAFGANYIMNALIGLQDDRNPYLNLRRISQERSFAKAADYAGKNVLVLGIGGLGSMCAQILRCLGANVTIICSEEASLLAEELGFESVFNYEKYEEKDEMLDDIMESLDFEKFFAAVDCSRGGSVENNFEIIGPMMSRNDSIVISLNSPETAVKDSLNLIQSFGWRSTMRSIEKEMEKHLVHYAGKSDSGKRGLRFRFSTVMVDHRNLLQVLDWLEEGKIRPCVDSVYDFENIPDAIERITEGRLRGKIIVNLAGEESFENTCGSGLYFKTEMAEVNKQTTGGTGFGDDNRKRKADDSAQMQTDSAERPYLPPIAAAADQKVGGKRRSLDVRKVPIPPNRLTPLKEAWQKLFEPIVKQLKLEIRFNAKKKQVELRAGKATTDIGALQKGVDFVTAFTYGFDIDDALALVRLDELFLETFQVEDVKQTLKGDHLGRAIGRISGTGGRTKYTVENVTKTRIVVADKKIHILGSFQNIQVARRTICALILGSPPAKVYGNMRNAAARMGERMYKGAILAPMVRIGTLPTRLLCLEEGADLVYTEEIIDHRLMDCQKFEHGKNGLVEFKLTAEDNPVLQTCALEKEKVILQLGTADPERAVKAAKLCEEHISGVDVNMGCPKDYSTKGGMGAAMLKTPDLAESILTALVKNLKIPVTCKIRCLKTVEKTVEFAKRMEKTGIAALAIHGRQKTERSRDPCRSPWIAQVAKSLSIPVLANGGSGEIKSREDIKKFQEKTGTAGVLVARAAMWNPSVFNKAGPRHVFEVVKRYCELCLKYDFALEIMKYNVLSMLRDLQDKDPRGLATKPALSSKEIAECWGVVVEDEEEPNAKKQKLEVENYPYVHNHFKKLKIWPRITKLPAKRHLPIDN</sequence>
<evidence type="ECO:0000256" key="8">
    <source>
        <dbReference type="ARBA" id="ARBA00022694"/>
    </source>
</evidence>
<evidence type="ECO:0000256" key="11">
    <source>
        <dbReference type="SAM" id="MobiDB-lite"/>
    </source>
</evidence>
<evidence type="ECO:0000256" key="2">
    <source>
        <dbReference type="ARBA" id="ARBA00004604"/>
    </source>
</evidence>
<dbReference type="Pfam" id="PF22891">
    <property type="entry name" value="KH_PNO1_2nd"/>
    <property type="match status" value="1"/>
</dbReference>
<dbReference type="SMART" id="SM00322">
    <property type="entry name" value="KH"/>
    <property type="match status" value="1"/>
</dbReference>
<organism evidence="14 15">
    <name type="scientific">Oikopleura dioica</name>
    <name type="common">Tunicate</name>
    <dbReference type="NCBI Taxonomy" id="34765"/>
    <lineage>
        <taxon>Eukaryota</taxon>
        <taxon>Metazoa</taxon>
        <taxon>Chordata</taxon>
        <taxon>Tunicata</taxon>
        <taxon>Appendicularia</taxon>
        <taxon>Copelata</taxon>
        <taxon>Oikopleuridae</taxon>
        <taxon>Oikopleura</taxon>
    </lineage>
</organism>
<keyword evidence="9" id="KW-0560">Oxidoreductase</keyword>
<dbReference type="SMART" id="SM00829">
    <property type="entry name" value="PKS_ER"/>
    <property type="match status" value="1"/>
</dbReference>
<keyword evidence="7" id="KW-0288">FMN</keyword>
<dbReference type="EMBL" id="OU015568">
    <property type="protein sequence ID" value="CAG5084351.1"/>
    <property type="molecule type" value="Genomic_DNA"/>
</dbReference>
<feature type="compositionally biased region" description="Basic and acidic residues" evidence="11">
    <location>
        <begin position="560"/>
        <end position="569"/>
    </location>
</feature>
<dbReference type="SUPFAM" id="SSF50129">
    <property type="entry name" value="GroES-like"/>
    <property type="match status" value="1"/>
</dbReference>
<dbReference type="SUPFAM" id="SSF51395">
    <property type="entry name" value="FMN-linked oxidoreductases"/>
    <property type="match status" value="1"/>
</dbReference>
<keyword evidence="10" id="KW-0539">Nucleus</keyword>
<evidence type="ECO:0000256" key="1">
    <source>
        <dbReference type="ARBA" id="ARBA00001917"/>
    </source>
</evidence>
<comment type="subcellular location">
    <subcellularLocation>
        <location evidence="2">Nucleus</location>
        <location evidence="2">Nucleolus</location>
    </subcellularLocation>
</comment>
<dbReference type="Gene3D" id="3.90.180.10">
    <property type="entry name" value="Medium-chain alcohol dehydrogenases, catalytic domain"/>
    <property type="match status" value="1"/>
</dbReference>
<keyword evidence="6" id="KW-0285">Flavoprotein</keyword>
<dbReference type="CDD" id="cd22392">
    <property type="entry name" value="KH-I_PNO1_rpt2"/>
    <property type="match status" value="1"/>
</dbReference>
<dbReference type="Proteomes" id="UP001158576">
    <property type="component" value="Chromosome PAR"/>
</dbReference>
<dbReference type="InterPro" id="IPR036291">
    <property type="entry name" value="NAD(P)-bd_dom_sf"/>
</dbReference>
<evidence type="ECO:0000256" key="6">
    <source>
        <dbReference type="ARBA" id="ARBA00022630"/>
    </source>
</evidence>
<dbReference type="InterPro" id="IPR018517">
    <property type="entry name" value="tRNA_hU_synthase_CS"/>
</dbReference>
<dbReference type="Gene3D" id="3.20.20.70">
    <property type="entry name" value="Aldolase class I"/>
    <property type="match status" value="1"/>
</dbReference>
<dbReference type="PANTHER" id="PTHR45936">
    <property type="entry name" value="TRNA-DIHYDROURIDINE(20) SYNTHASE [NAD(P)+]-LIKE"/>
    <property type="match status" value="1"/>
</dbReference>
<dbReference type="InterPro" id="IPR036612">
    <property type="entry name" value="KH_dom_type_1_sf"/>
</dbReference>
<evidence type="ECO:0000259" key="13">
    <source>
        <dbReference type="SMART" id="SM00829"/>
    </source>
</evidence>
<evidence type="ECO:0000256" key="4">
    <source>
        <dbReference type="ARBA" id="ARBA00014854"/>
    </source>
</evidence>
<evidence type="ECO:0000256" key="7">
    <source>
        <dbReference type="ARBA" id="ARBA00022643"/>
    </source>
</evidence>
<evidence type="ECO:0000313" key="14">
    <source>
        <dbReference type="EMBL" id="CAG5084351.1"/>
    </source>
</evidence>
<evidence type="ECO:0000259" key="12">
    <source>
        <dbReference type="SMART" id="SM00322"/>
    </source>
</evidence>
<gene>
    <name evidence="14" type="ORF">OKIOD_LOCUS2177</name>
</gene>
<dbReference type="InterPro" id="IPR055211">
    <property type="entry name" value="KH_PNO1_2nd"/>
</dbReference>